<dbReference type="PANTHER" id="PTHR30349">
    <property type="entry name" value="PHAGE INTEGRASE-RELATED"/>
    <property type="match status" value="1"/>
</dbReference>
<accession>A0A1Y6D0X4</accession>
<gene>
    <name evidence="6" type="ORF">SAMN02949497_3462</name>
</gene>
<dbReference type="OrthoDB" id="662444at2"/>
<evidence type="ECO:0000256" key="1">
    <source>
        <dbReference type="ARBA" id="ARBA00008857"/>
    </source>
</evidence>
<evidence type="ECO:0000256" key="2">
    <source>
        <dbReference type="ARBA" id="ARBA00022908"/>
    </source>
</evidence>
<evidence type="ECO:0000313" key="7">
    <source>
        <dbReference type="Proteomes" id="UP000192923"/>
    </source>
</evidence>
<keyword evidence="3" id="KW-0238">DNA-binding</keyword>
<feature type="domain" description="Tyr recombinase" evidence="5">
    <location>
        <begin position="166"/>
        <end position="338"/>
    </location>
</feature>
<dbReference type="InterPro" id="IPR050090">
    <property type="entry name" value="Tyrosine_recombinase_XerCD"/>
</dbReference>
<dbReference type="PANTHER" id="PTHR30349:SF64">
    <property type="entry name" value="PROPHAGE INTEGRASE INTD-RELATED"/>
    <property type="match status" value="1"/>
</dbReference>
<keyword evidence="7" id="KW-1185">Reference proteome</keyword>
<dbReference type="PROSITE" id="PS51898">
    <property type="entry name" value="TYR_RECOMBINASE"/>
    <property type="match status" value="1"/>
</dbReference>
<dbReference type="InterPro" id="IPR002104">
    <property type="entry name" value="Integrase_catalytic"/>
</dbReference>
<keyword evidence="4" id="KW-0233">DNA recombination</keyword>
<proteinExistence type="inferred from homology"/>
<comment type="similarity">
    <text evidence="1">Belongs to the 'phage' integrase family.</text>
</comment>
<dbReference type="AlphaFoldDB" id="A0A1Y6D0X4"/>
<name>A0A1Y6D0X4_9GAMM</name>
<sequence length="358" mass="41320">MGIKPSPGLRKRGEVWHIEKIYRGVRIYESTGTGDLEEAERHLRRRIEQIREESIHGTRRPRTFEEAATRFLLENKDQRAIDRAGYALKRIMPHLGRVNLDQIHGKSLEPYIETRRADGVAAGTITREITVVRRILSLASRVWRDEQGRPWLDTPPLLSNAKGAARKPRPITWDEQARLFRELPGYLAEMALFAVNTGCRQEEICAMRWEWECEVSGTDHTVFVLPGEITKNARERIVPLNGVARSIVEARRGKHPEHVFSYGGHRLDRMTNKAWYKAREAAELPSVRVHDLRHTFGMRLRAAGVSFEDRQDLLGHHAGRITTHYSRAEIARLIECVERLCATEGERKPEMALVRRRK</sequence>
<dbReference type="GO" id="GO:0006310">
    <property type="term" value="P:DNA recombination"/>
    <property type="evidence" value="ECO:0007669"/>
    <property type="project" value="UniProtKB-KW"/>
</dbReference>
<dbReference type="GO" id="GO:0015074">
    <property type="term" value="P:DNA integration"/>
    <property type="evidence" value="ECO:0007669"/>
    <property type="project" value="UniProtKB-KW"/>
</dbReference>
<keyword evidence="2" id="KW-0229">DNA integration</keyword>
<evidence type="ECO:0000313" key="6">
    <source>
        <dbReference type="EMBL" id="SMF96080.1"/>
    </source>
</evidence>
<dbReference type="Proteomes" id="UP000192923">
    <property type="component" value="Unassembled WGS sequence"/>
</dbReference>
<dbReference type="Pfam" id="PF00589">
    <property type="entry name" value="Phage_integrase"/>
    <property type="match status" value="1"/>
</dbReference>
<evidence type="ECO:0000256" key="4">
    <source>
        <dbReference type="ARBA" id="ARBA00023172"/>
    </source>
</evidence>
<protein>
    <submittedName>
        <fullName evidence="6">Site-specific recombinase XerD</fullName>
    </submittedName>
</protein>
<dbReference type="CDD" id="cd00796">
    <property type="entry name" value="INT_Rci_Hp1_C"/>
    <property type="match status" value="1"/>
</dbReference>
<dbReference type="GO" id="GO:0003677">
    <property type="term" value="F:DNA binding"/>
    <property type="evidence" value="ECO:0007669"/>
    <property type="project" value="UniProtKB-KW"/>
</dbReference>
<dbReference type="RefSeq" id="WP_085214854.1">
    <property type="nucleotide sequence ID" value="NZ_FXAM01000001.1"/>
</dbReference>
<dbReference type="SUPFAM" id="SSF56349">
    <property type="entry name" value="DNA breaking-rejoining enzymes"/>
    <property type="match status" value="1"/>
</dbReference>
<dbReference type="InterPro" id="IPR013762">
    <property type="entry name" value="Integrase-like_cat_sf"/>
</dbReference>
<dbReference type="InterPro" id="IPR010998">
    <property type="entry name" value="Integrase_recombinase_N"/>
</dbReference>
<organism evidence="6 7">
    <name type="scientific">Methylomagnum ishizawai</name>
    <dbReference type="NCBI Taxonomy" id="1760988"/>
    <lineage>
        <taxon>Bacteria</taxon>
        <taxon>Pseudomonadati</taxon>
        <taxon>Pseudomonadota</taxon>
        <taxon>Gammaproteobacteria</taxon>
        <taxon>Methylococcales</taxon>
        <taxon>Methylococcaceae</taxon>
        <taxon>Methylomagnum</taxon>
    </lineage>
</organism>
<dbReference type="Gene3D" id="1.10.443.10">
    <property type="entry name" value="Intergrase catalytic core"/>
    <property type="match status" value="1"/>
</dbReference>
<evidence type="ECO:0000259" key="5">
    <source>
        <dbReference type="PROSITE" id="PS51898"/>
    </source>
</evidence>
<dbReference type="InterPro" id="IPR011010">
    <property type="entry name" value="DNA_brk_join_enz"/>
</dbReference>
<dbReference type="Gene3D" id="1.10.150.130">
    <property type="match status" value="1"/>
</dbReference>
<reference evidence="6 7" key="1">
    <citation type="submission" date="2016-12" db="EMBL/GenBank/DDBJ databases">
        <authorList>
            <person name="Song W.-J."/>
            <person name="Kurnit D.M."/>
        </authorList>
    </citation>
    <scope>NUCLEOTIDE SEQUENCE [LARGE SCALE GENOMIC DNA]</scope>
    <source>
        <strain evidence="6 7">175</strain>
    </source>
</reference>
<dbReference type="EMBL" id="FXAM01000001">
    <property type="protein sequence ID" value="SMF96080.1"/>
    <property type="molecule type" value="Genomic_DNA"/>
</dbReference>
<dbReference type="STRING" id="1760988.SAMN02949497_3462"/>
<evidence type="ECO:0000256" key="3">
    <source>
        <dbReference type="ARBA" id="ARBA00023125"/>
    </source>
</evidence>